<dbReference type="Proteomes" id="UP000447873">
    <property type="component" value="Unassembled WGS sequence"/>
</dbReference>
<sequence length="1208" mass="131174">MASTEDSDVCIDPDFVALRNHRRVSGGRQFPTLSGGEHADGRPSCKKGSVHVRFEEEPVSAKYSKAESMSSTTGSSVYIDPLGPLGPLARPVLNRTSTAIEPHSPELRPHRSRSSVAASLDHDINNEDNADPWNFPKLLPSTTQAAMTVIEDHARGRALTKRQLGAIRKIVSRPPQCAAEGQSKPIQPPSHRLVLDIAPLGSNYAPSEVSENPSHQKAKSAWNYPKLEARPQQFVSRPNINEKRKSKVQKPYIAVDVIPEFMGGFGDLESNHSEPEVILEPAPKPQKKQKGKKEKQNGGQNNQQAQKNAKQSKKQSKKQAEKEPPEEEFDASQLYGGYNGGASTERVQLPTELKQQSPTPSAKFAGWDMAPHSPPPLGPVDPPTEDDWDAPELPGETGSRRESKGSQRSGHSHRESPQAGSSRSHRSQHDSQKMRSSPHLNHSHHESRKTLSIAAGSVAWVEPEGIASAGAEIWADNPVASVHGSHKDSDRRLKKTTSRHSGSRRGSMFAGDLPLDTIFEDAPLESVKNRSSRHSQATKSDGRQSKFKEDMDDHGLDEKPASRQSSGSKRSHDHQSRSGEVVNDWDMTDKPASKSGSGSQRSGSHRSRSGEVADEWDMNGKPASKQGSRRSGSVKSRTDELVGDWDQPEKPASKQSSASGKSGSHRSRSGDVVVTIRDIAKQSIIGISQKSRLRSKVLIEAMVTIRDKVKQLIIGISQSNQYRSKAHIEAIVTIRDKVKQSIIGISQSNQHRSKVLIEAMVTIRDKVRQSIFGINQSNHEAVNDWDQPEKSVSRQSSHSNSGGRQSRQNNSADWDQPEKSSSKHGSKSSSRHSKHNEDDNGGGWGTNDHVVSRQGSVIGGSQVGWETKTSSDTHSHANEGWGEDGPAPSKHGSGSRSHRTESHHSSSQSKHGVEQENGRDPRHQSHRSGSGSQKISSNPRVSVSRSPSKKGTVTGSYIAPIVEEDPENWHGWEADGEKSRSKSRSHKSQSEAAVDEWIQGSTKAGSFKAGSVKGHTSPAMALSIGSTATSTTSLKTYASSSRNDPIEAWGEGKVPRDSSVGTRFGRNSPAGSGFGAPTGSAAAGWSQSGRVEERQLSKVDGPHELLMARANLLVVMDRLERSRLEVDGILKLLLRWRLRESLLGTALVIEGLRPGNVRKSPLGAVLVIEQSPINGLGPVASKVKLEKAVGNPLDRALVRVLDNAKSHP</sequence>
<feature type="compositionally biased region" description="Basic residues" evidence="1">
    <location>
        <begin position="492"/>
        <end position="503"/>
    </location>
</feature>
<feature type="compositionally biased region" description="Basic residues" evidence="1">
    <location>
        <begin position="822"/>
        <end position="834"/>
    </location>
</feature>
<organism evidence="2 3">
    <name type="scientific">Venturia inaequalis</name>
    <name type="common">Apple scab fungus</name>
    <dbReference type="NCBI Taxonomy" id="5025"/>
    <lineage>
        <taxon>Eukaryota</taxon>
        <taxon>Fungi</taxon>
        <taxon>Dikarya</taxon>
        <taxon>Ascomycota</taxon>
        <taxon>Pezizomycotina</taxon>
        <taxon>Dothideomycetes</taxon>
        <taxon>Pleosporomycetidae</taxon>
        <taxon>Venturiales</taxon>
        <taxon>Venturiaceae</taxon>
        <taxon>Venturia</taxon>
    </lineage>
</organism>
<feature type="compositionally biased region" description="Polar residues" evidence="1">
    <location>
        <begin position="625"/>
        <end position="635"/>
    </location>
</feature>
<feature type="compositionally biased region" description="Basic and acidic residues" evidence="1">
    <location>
        <begin position="540"/>
        <end position="561"/>
    </location>
</feature>
<gene>
    <name evidence="2" type="ORF">EG328_011053</name>
</gene>
<feature type="compositionally biased region" description="Low complexity" evidence="1">
    <location>
        <begin position="936"/>
        <end position="950"/>
    </location>
</feature>
<evidence type="ECO:0000256" key="1">
    <source>
        <dbReference type="SAM" id="MobiDB-lite"/>
    </source>
</evidence>
<feature type="region of interest" description="Disordered" evidence="1">
    <location>
        <begin position="266"/>
        <end position="450"/>
    </location>
</feature>
<protein>
    <submittedName>
        <fullName evidence="2">Uncharacterized protein</fullName>
    </submittedName>
</protein>
<feature type="compositionally biased region" description="Low complexity" evidence="1">
    <location>
        <begin position="593"/>
        <end position="602"/>
    </location>
</feature>
<feature type="region of interest" description="Disordered" evidence="1">
    <location>
        <begin position="205"/>
        <end position="225"/>
    </location>
</feature>
<feature type="region of interest" description="Disordered" evidence="1">
    <location>
        <begin position="779"/>
        <end position="999"/>
    </location>
</feature>
<dbReference type="EMBL" id="WNWS01000078">
    <property type="protein sequence ID" value="KAE9982257.1"/>
    <property type="molecule type" value="Genomic_DNA"/>
</dbReference>
<feature type="compositionally biased region" description="Low complexity" evidence="1">
    <location>
        <begin position="653"/>
        <end position="662"/>
    </location>
</feature>
<feature type="compositionally biased region" description="Polar residues" evidence="1">
    <location>
        <begin position="793"/>
        <end position="813"/>
    </location>
</feature>
<feature type="region of interest" description="Disordered" evidence="1">
    <location>
        <begin position="24"/>
        <end position="47"/>
    </location>
</feature>
<name>A0A8H3Z6E0_VENIN</name>
<feature type="compositionally biased region" description="Basic and acidic residues" evidence="1">
    <location>
        <begin position="967"/>
        <end position="980"/>
    </location>
</feature>
<feature type="compositionally biased region" description="Pro residues" evidence="1">
    <location>
        <begin position="372"/>
        <end position="382"/>
    </location>
</feature>
<evidence type="ECO:0000313" key="2">
    <source>
        <dbReference type="EMBL" id="KAE9982257.1"/>
    </source>
</evidence>
<evidence type="ECO:0000313" key="3">
    <source>
        <dbReference type="Proteomes" id="UP000447873"/>
    </source>
</evidence>
<feature type="region of interest" description="Disordered" evidence="1">
    <location>
        <begin position="1046"/>
        <end position="1089"/>
    </location>
</feature>
<feature type="compositionally biased region" description="Basic and acidic residues" evidence="1">
    <location>
        <begin position="911"/>
        <end position="923"/>
    </location>
</feature>
<proteinExistence type="predicted"/>
<feature type="region of interest" description="Disordered" evidence="1">
    <location>
        <begin position="476"/>
        <end position="669"/>
    </location>
</feature>
<comment type="caution">
    <text evidence="2">The sequence shown here is derived from an EMBL/GenBank/DDBJ whole genome shotgun (WGS) entry which is preliminary data.</text>
</comment>
<accession>A0A8H3Z6E0</accession>
<feature type="compositionally biased region" description="Low complexity" evidence="1">
    <location>
        <begin position="297"/>
        <end position="309"/>
    </location>
</feature>
<reference evidence="2 3" key="1">
    <citation type="submission" date="2018-12" db="EMBL/GenBank/DDBJ databases">
        <title>Venturia inaequalis Genome Resource.</title>
        <authorList>
            <person name="Lichtner F.J."/>
        </authorList>
    </citation>
    <scope>NUCLEOTIDE SEQUENCE [LARGE SCALE GENOMIC DNA]</scope>
    <source>
        <strain evidence="2 3">120213</strain>
    </source>
</reference>
<dbReference type="AlphaFoldDB" id="A0A8H3Z6E0"/>